<proteinExistence type="predicted"/>
<dbReference type="SUPFAM" id="SSF57756">
    <property type="entry name" value="Retrovirus zinc finger-like domains"/>
    <property type="match status" value="1"/>
</dbReference>
<comment type="caution">
    <text evidence="2">The sequence shown here is derived from an EMBL/GenBank/DDBJ whole genome shotgun (WGS) entry which is preliminary data.</text>
</comment>
<dbReference type="InterPro" id="IPR036875">
    <property type="entry name" value="Znf_CCHC_sf"/>
</dbReference>
<evidence type="ECO:0000313" key="2">
    <source>
        <dbReference type="EMBL" id="GEU29358.1"/>
    </source>
</evidence>
<dbReference type="GO" id="GO:0008270">
    <property type="term" value="F:zinc ion binding"/>
    <property type="evidence" value="ECO:0007669"/>
    <property type="project" value="InterPro"/>
</dbReference>
<dbReference type="EMBL" id="BKCJ010000062">
    <property type="protein sequence ID" value="GEU29358.1"/>
    <property type="molecule type" value="Genomic_DNA"/>
</dbReference>
<feature type="region of interest" description="Disordered" evidence="1">
    <location>
        <begin position="381"/>
        <end position="405"/>
    </location>
</feature>
<evidence type="ECO:0000256" key="1">
    <source>
        <dbReference type="SAM" id="MobiDB-lite"/>
    </source>
</evidence>
<gene>
    <name evidence="2" type="ORF">Tci_001336</name>
</gene>
<protein>
    <recommendedName>
        <fullName evidence="3">Integrase, catalytic region, zinc finger, CCHC-type, peptidase aspartic, catalytic</fullName>
    </recommendedName>
</protein>
<organism evidence="2">
    <name type="scientific">Tanacetum cinerariifolium</name>
    <name type="common">Dalmatian daisy</name>
    <name type="synonym">Chrysanthemum cinerariifolium</name>
    <dbReference type="NCBI Taxonomy" id="118510"/>
    <lineage>
        <taxon>Eukaryota</taxon>
        <taxon>Viridiplantae</taxon>
        <taxon>Streptophyta</taxon>
        <taxon>Embryophyta</taxon>
        <taxon>Tracheophyta</taxon>
        <taxon>Spermatophyta</taxon>
        <taxon>Magnoliopsida</taxon>
        <taxon>eudicotyledons</taxon>
        <taxon>Gunneridae</taxon>
        <taxon>Pentapetalae</taxon>
        <taxon>asterids</taxon>
        <taxon>campanulids</taxon>
        <taxon>Asterales</taxon>
        <taxon>Asteraceae</taxon>
        <taxon>Asteroideae</taxon>
        <taxon>Anthemideae</taxon>
        <taxon>Anthemidinae</taxon>
        <taxon>Tanacetum</taxon>
    </lineage>
</organism>
<dbReference type="Gene3D" id="4.10.60.10">
    <property type="entry name" value="Zinc finger, CCHC-type"/>
    <property type="match status" value="1"/>
</dbReference>
<sequence>MIPIGQKNTLAEYMILSGADNRPPMLDKDLVSKDLWERIQLLMQGRQNSYAAGTSGTRANTSRTGGRTSGQQRVVKCFNYQREGHMARQCTEPKRKRDASWFREKVLLVEAQGKGKVLTEEELECLANPELSAEQAFWFQMSNPTTDSLDASPIKVDVPTELPMTLWHTMEQAATLREIVEQAKSLNPLDSASYTACKYVKLIQELLGYVRDTCPNIHKPSEKLVVVTPKNKVKITSTTVVPRKKTTRHSEETQKPELKDYFRRPKQIKNVGSSKKGSPDCSLKSYRIYNQRTQKFIETIHVDFDELTAMTYEQLDSGSGLQSMTPATSIPVTTAPRVVDLANSPVSTLIDQDDPLTSIPSTQEQEHYLIISQGFVESPKTPHFHDDPLHKSLHEDSTSQGSSSNVRPIHTLFESLGRWTKDHPIANVISDPSRFVSTKKQLQTDAMFCYFNAFLTSIEPNNFKQGMIKPSWIDAMQEEIHELERLQV</sequence>
<dbReference type="GO" id="GO:0003676">
    <property type="term" value="F:nucleic acid binding"/>
    <property type="evidence" value="ECO:0007669"/>
    <property type="project" value="InterPro"/>
</dbReference>
<reference evidence="2" key="1">
    <citation type="journal article" date="2019" name="Sci. Rep.">
        <title>Draft genome of Tanacetum cinerariifolium, the natural source of mosquito coil.</title>
        <authorList>
            <person name="Yamashiro T."/>
            <person name="Shiraishi A."/>
            <person name="Satake H."/>
            <person name="Nakayama K."/>
        </authorList>
    </citation>
    <scope>NUCLEOTIDE SEQUENCE</scope>
</reference>
<evidence type="ECO:0008006" key="3">
    <source>
        <dbReference type="Google" id="ProtNLM"/>
    </source>
</evidence>
<feature type="compositionally biased region" description="Basic and acidic residues" evidence="1">
    <location>
        <begin position="383"/>
        <end position="397"/>
    </location>
</feature>
<dbReference type="AlphaFoldDB" id="A0A699GKY5"/>
<name>A0A699GKY5_TANCI</name>
<accession>A0A699GKY5</accession>